<dbReference type="STRING" id="1299998.AUL39_00415"/>
<evidence type="ECO:0008006" key="3">
    <source>
        <dbReference type="Google" id="ProtNLM"/>
    </source>
</evidence>
<dbReference type="Gene3D" id="3.40.960.10">
    <property type="entry name" value="VSR Endonuclease"/>
    <property type="match status" value="1"/>
</dbReference>
<comment type="caution">
    <text evidence="1">The sequence shown here is derived from an EMBL/GenBank/DDBJ whole genome shotgun (WGS) entry which is preliminary data.</text>
</comment>
<dbReference type="Proteomes" id="UP000054078">
    <property type="component" value="Unassembled WGS sequence"/>
</dbReference>
<gene>
    <name evidence="1" type="ORF">AUL39_00415</name>
</gene>
<keyword evidence="2" id="KW-1185">Reference proteome</keyword>
<evidence type="ECO:0000313" key="2">
    <source>
        <dbReference type="Proteomes" id="UP000054078"/>
    </source>
</evidence>
<dbReference type="AlphaFoldDB" id="A0A124EGX4"/>
<organism evidence="1 2">
    <name type="scientific">Tractidigestivibacter scatoligenes</name>
    <name type="common">Olsenella scatoligenes</name>
    <dbReference type="NCBI Taxonomy" id="1299998"/>
    <lineage>
        <taxon>Bacteria</taxon>
        <taxon>Bacillati</taxon>
        <taxon>Actinomycetota</taxon>
        <taxon>Coriobacteriia</taxon>
        <taxon>Coriobacteriales</taxon>
        <taxon>Atopobiaceae</taxon>
        <taxon>Tractidigestivibacter</taxon>
    </lineage>
</organism>
<accession>A0A124EGX4</accession>
<reference evidence="1 2" key="1">
    <citation type="submission" date="2015-12" db="EMBL/GenBank/DDBJ databases">
        <title>Draft Genome Sequence of Olsenella scatoligenes SK9K4T; a Producer of 3-Methylindole- (skatole) and 4-Methylphenol- (p-cresol) Isolated from Pig Feces.</title>
        <authorList>
            <person name="Li X."/>
            <person name="Borg B."/>
            <person name="Canibe N."/>
        </authorList>
    </citation>
    <scope>NUCLEOTIDE SEQUENCE [LARGE SCALE GENOMIC DNA]</scope>
    <source>
        <strain evidence="1 2">SK9K4</strain>
    </source>
</reference>
<proteinExistence type="predicted"/>
<name>A0A124EGX4_TRASO</name>
<protein>
    <recommendedName>
        <fullName evidence="3">DUF559 domain-containing protein</fullName>
    </recommendedName>
</protein>
<evidence type="ECO:0000313" key="1">
    <source>
        <dbReference type="EMBL" id="KUH58854.1"/>
    </source>
</evidence>
<dbReference type="EMBL" id="LOJF01000001">
    <property type="protein sequence ID" value="KUH58854.1"/>
    <property type="molecule type" value="Genomic_DNA"/>
</dbReference>
<sequence>MGTRLVIGFESALSFWRSARVAQLVNRDAAAQEEPGVVFGAGNLTLTERARRALEICCCDGPLDVVIGERDARHNCPLIRDHRWAGPAVGEGLFRVDERMYIYRMPAVLVQLASIWDDVELAMVAMEMLGTYGLSDQLEKGWDVDLAPLITYGELTKYIRASKALGVRGSIRADSALELAVANSNSPRETALAVYFNLSRRRGGAELRGFEMNQPIELVGEQRELAGQDQVKPDFLWECKRVTVEYDSDLTHLNSKQKTKDERRRSALESVGYKPLVVTNGITSDEVALNALTSQLERRLGYRRKPLSAREAALRSMLLRRLFG</sequence>